<proteinExistence type="predicted"/>
<keyword evidence="1" id="KW-1133">Transmembrane helix</keyword>
<evidence type="ECO:0000313" key="2">
    <source>
        <dbReference type="EMBL" id="TCW23876.1"/>
    </source>
</evidence>
<reference evidence="2 3" key="1">
    <citation type="submission" date="2019-03" db="EMBL/GenBank/DDBJ databases">
        <title>Root nodule microbial communities of legume samples collected from USA, Mexico and Botswana.</title>
        <authorList>
            <person name="Hirsch A."/>
        </authorList>
    </citation>
    <scope>NUCLEOTIDE SEQUENCE [LARGE SCALE GENOMIC DNA]</scope>
    <source>
        <strain evidence="2 3">55</strain>
    </source>
</reference>
<gene>
    <name evidence="2" type="ORF">EDD19_10926</name>
</gene>
<comment type="caution">
    <text evidence="2">The sequence shown here is derived from an EMBL/GenBank/DDBJ whole genome shotgun (WGS) entry which is preliminary data.</text>
</comment>
<feature type="transmembrane region" description="Helical" evidence="1">
    <location>
        <begin position="57"/>
        <end position="76"/>
    </location>
</feature>
<dbReference type="Proteomes" id="UP000295805">
    <property type="component" value="Unassembled WGS sequence"/>
</dbReference>
<name>A0A4R3ZTZ8_9ACTN</name>
<keyword evidence="1" id="KW-0812">Transmembrane</keyword>
<accession>A0A4R3ZTZ8</accession>
<evidence type="ECO:0000313" key="3">
    <source>
        <dbReference type="Proteomes" id="UP000295805"/>
    </source>
</evidence>
<protein>
    <submittedName>
        <fullName evidence="2">Uncharacterized protein</fullName>
    </submittedName>
</protein>
<organism evidence="2 3">
    <name type="scientific">Dietzia cinnamea</name>
    <dbReference type="NCBI Taxonomy" id="321318"/>
    <lineage>
        <taxon>Bacteria</taxon>
        <taxon>Bacillati</taxon>
        <taxon>Actinomycetota</taxon>
        <taxon>Actinomycetes</taxon>
        <taxon>Mycobacteriales</taxon>
        <taxon>Dietziaceae</taxon>
        <taxon>Dietzia</taxon>
    </lineage>
</organism>
<keyword evidence="1" id="KW-0472">Membrane</keyword>
<evidence type="ECO:0000256" key="1">
    <source>
        <dbReference type="SAM" id="Phobius"/>
    </source>
</evidence>
<dbReference type="AlphaFoldDB" id="A0A4R3ZTZ8"/>
<dbReference type="EMBL" id="SMCX01000009">
    <property type="protein sequence ID" value="TCW23876.1"/>
    <property type="molecule type" value="Genomic_DNA"/>
</dbReference>
<sequence>MTDPIVRVTVVASTTEGDLDVTATQPAVQRLRAIFDADQPQPFEGTGCSDHVRRRNIAVPVALAVILLVVLIALLVL</sequence>